<keyword evidence="4" id="KW-0378">Hydrolase</keyword>
<dbReference type="InterPro" id="IPR033121">
    <property type="entry name" value="PEPTIDASE_A1"/>
</dbReference>
<feature type="chain" id="PRO_5042040803" description="Peptidase A1 domain-containing protein" evidence="5">
    <location>
        <begin position="17"/>
        <end position="422"/>
    </location>
</feature>
<feature type="domain" description="Peptidase A1" evidence="6">
    <location>
        <begin position="96"/>
        <end position="412"/>
    </location>
</feature>
<dbReference type="AlphaFoldDB" id="A0AAD7TKX8"/>
<dbReference type="PROSITE" id="PS51767">
    <property type="entry name" value="PEPTIDASE_A1"/>
    <property type="match status" value="1"/>
</dbReference>
<name>A0AAD7TKX8_9APHY</name>
<feature type="active site" evidence="3">
    <location>
        <position position="114"/>
    </location>
</feature>
<keyword evidence="5" id="KW-0732">Signal</keyword>
<proteinExistence type="inferred from homology"/>
<evidence type="ECO:0000256" key="1">
    <source>
        <dbReference type="ARBA" id="ARBA00007447"/>
    </source>
</evidence>
<comment type="similarity">
    <text evidence="1 4">Belongs to the peptidase A1 family.</text>
</comment>
<dbReference type="PANTHER" id="PTHR47966:SF51">
    <property type="entry name" value="BETA-SITE APP-CLEAVING ENZYME, ISOFORM A-RELATED"/>
    <property type="match status" value="1"/>
</dbReference>
<comment type="caution">
    <text evidence="7">The sequence shown here is derived from an EMBL/GenBank/DDBJ whole genome shotgun (WGS) entry which is preliminary data.</text>
</comment>
<dbReference type="GO" id="GO:0004190">
    <property type="term" value="F:aspartic-type endopeptidase activity"/>
    <property type="evidence" value="ECO:0007669"/>
    <property type="project" value="UniProtKB-KW"/>
</dbReference>
<evidence type="ECO:0000256" key="2">
    <source>
        <dbReference type="ARBA" id="ARBA00022750"/>
    </source>
</evidence>
<protein>
    <recommendedName>
        <fullName evidence="6">Peptidase A1 domain-containing protein</fullName>
    </recommendedName>
</protein>
<dbReference type="PROSITE" id="PS00141">
    <property type="entry name" value="ASP_PROTEASE"/>
    <property type="match status" value="1"/>
</dbReference>
<dbReference type="InterPro" id="IPR021109">
    <property type="entry name" value="Peptidase_aspartic_dom_sf"/>
</dbReference>
<dbReference type="EMBL" id="JAPEVG010000339">
    <property type="protein sequence ID" value="KAJ8468404.1"/>
    <property type="molecule type" value="Genomic_DNA"/>
</dbReference>
<dbReference type="CDD" id="cd05471">
    <property type="entry name" value="pepsin_like"/>
    <property type="match status" value="1"/>
</dbReference>
<dbReference type="InterPro" id="IPR001969">
    <property type="entry name" value="Aspartic_peptidase_AS"/>
</dbReference>
<evidence type="ECO:0000256" key="4">
    <source>
        <dbReference type="RuleBase" id="RU000454"/>
    </source>
</evidence>
<evidence type="ECO:0000313" key="7">
    <source>
        <dbReference type="EMBL" id="KAJ8468404.1"/>
    </source>
</evidence>
<accession>A0AAD7TKX8</accession>
<evidence type="ECO:0000256" key="3">
    <source>
        <dbReference type="PIRSR" id="PIRSR601461-1"/>
    </source>
</evidence>
<evidence type="ECO:0000313" key="8">
    <source>
        <dbReference type="Proteomes" id="UP001215151"/>
    </source>
</evidence>
<keyword evidence="2 4" id="KW-0064">Aspartyl protease</keyword>
<keyword evidence="8" id="KW-1185">Reference proteome</keyword>
<dbReference type="InterPro" id="IPR034164">
    <property type="entry name" value="Pepsin-like_dom"/>
</dbReference>
<feature type="active site" evidence="3">
    <location>
        <position position="294"/>
    </location>
</feature>
<dbReference type="PANTHER" id="PTHR47966">
    <property type="entry name" value="BETA-SITE APP-CLEAVING ENZYME, ISOFORM A-RELATED"/>
    <property type="match status" value="1"/>
</dbReference>
<reference evidence="7" key="1">
    <citation type="submission" date="2022-11" db="EMBL/GenBank/DDBJ databases">
        <title>Genome Sequence of Cubamyces cubensis.</title>
        <authorList>
            <person name="Buettner E."/>
        </authorList>
    </citation>
    <scope>NUCLEOTIDE SEQUENCE</scope>
    <source>
        <strain evidence="7">MPL-01</strain>
    </source>
</reference>
<keyword evidence="4" id="KW-0645">Protease</keyword>
<evidence type="ECO:0000256" key="5">
    <source>
        <dbReference type="SAM" id="SignalP"/>
    </source>
</evidence>
<gene>
    <name evidence="7" type="ORF">ONZ51_g9664</name>
</gene>
<dbReference type="Pfam" id="PF00026">
    <property type="entry name" value="Asp"/>
    <property type="match status" value="1"/>
</dbReference>
<dbReference type="InterPro" id="IPR001461">
    <property type="entry name" value="Aspartic_peptidase_A1"/>
</dbReference>
<dbReference type="Proteomes" id="UP001215151">
    <property type="component" value="Unassembled WGS sequence"/>
</dbReference>
<dbReference type="SUPFAM" id="SSF50630">
    <property type="entry name" value="Acid proteases"/>
    <property type="match status" value="1"/>
</dbReference>
<evidence type="ECO:0000259" key="6">
    <source>
        <dbReference type="PROSITE" id="PS51767"/>
    </source>
</evidence>
<dbReference type="GO" id="GO:0006508">
    <property type="term" value="P:proteolysis"/>
    <property type="evidence" value="ECO:0007669"/>
    <property type="project" value="UniProtKB-KW"/>
</dbReference>
<dbReference type="PRINTS" id="PR00792">
    <property type="entry name" value="PEPSIN"/>
</dbReference>
<feature type="signal peptide" evidence="5">
    <location>
        <begin position="1"/>
        <end position="16"/>
    </location>
</feature>
<dbReference type="Gene3D" id="2.40.70.10">
    <property type="entry name" value="Acid Proteases"/>
    <property type="match status" value="2"/>
</dbReference>
<organism evidence="7 8">
    <name type="scientific">Trametes cubensis</name>
    <dbReference type="NCBI Taxonomy" id="1111947"/>
    <lineage>
        <taxon>Eukaryota</taxon>
        <taxon>Fungi</taxon>
        <taxon>Dikarya</taxon>
        <taxon>Basidiomycota</taxon>
        <taxon>Agaricomycotina</taxon>
        <taxon>Agaricomycetes</taxon>
        <taxon>Polyporales</taxon>
        <taxon>Polyporaceae</taxon>
        <taxon>Trametes</taxon>
    </lineage>
</organism>
<sequence length="422" mass="45217">MAMLKLSFSIVNLALALSHITNIAVRAAHTTAVLSHTVTLPIAKRFNFTGSGKMLQHDQARARNLRARAEARATGAVLPPSSEAVNVPIESDLITYVANVGIGAPPTNYDLIVDTGSANTWVGSEQPYVVTSSSRQTPNSVAIEYGSGKTMMGIEYADMVTLGQGLTILGQSIGVASESTNFSPFDGVLGLGPSGLTIGTLSPDSTSSVMTVTENLYSQAVLSSEMVSIFFEPTTEGLSGELTFGGTDSTKFVGAITYAPITQRFPSSKYFGVDQAVRYGQTETLLIHNPGIFDVATNLVLLASDALLFYMSLIGGVFDEATQLYRITPAQYENLESMFFTINDVDFEFTANAQIWPRELNNLIGGSSEFVYLIIADIGTFSGSGMDIVNGMMFTERFYAVFDTANNRVGIANTRFTDNTGN</sequence>